<dbReference type="OrthoDB" id="1924421at2759"/>
<dbReference type="EMBL" id="GG662587">
    <property type="protein sequence ID" value="EAR85169.2"/>
    <property type="molecule type" value="Genomic_DNA"/>
</dbReference>
<dbReference type="PANTHER" id="PTHR22883">
    <property type="entry name" value="ZINC FINGER DHHC DOMAIN CONTAINING PROTEIN"/>
    <property type="match status" value="1"/>
</dbReference>
<dbReference type="GO" id="GO:0006612">
    <property type="term" value="P:protein targeting to membrane"/>
    <property type="evidence" value="ECO:0007669"/>
    <property type="project" value="TreeGrafter"/>
</dbReference>
<dbReference type="GO" id="GO:0019706">
    <property type="term" value="F:protein-cysteine S-palmitoyltransferase activity"/>
    <property type="evidence" value="ECO:0007669"/>
    <property type="project" value="UniProtKB-EC"/>
</dbReference>
<dbReference type="InterPro" id="IPR001594">
    <property type="entry name" value="Palmitoyltrfase_DHHC"/>
</dbReference>
<feature type="transmembrane region" description="Helical" evidence="7">
    <location>
        <begin position="51"/>
        <end position="73"/>
    </location>
</feature>
<feature type="compositionally biased region" description="Basic residues" evidence="8">
    <location>
        <begin position="384"/>
        <end position="399"/>
    </location>
</feature>
<keyword evidence="11" id="KW-1185">Reference proteome</keyword>
<dbReference type="KEGG" id="tet:TTHERM_00486200"/>
<gene>
    <name evidence="10" type="ORF">TTHERM_00486200</name>
</gene>
<dbReference type="InterPro" id="IPR039859">
    <property type="entry name" value="PFA4/ZDH16/20/ERF2-like"/>
</dbReference>
<comment type="catalytic activity">
    <reaction evidence="7">
        <text>L-cysteinyl-[protein] + hexadecanoyl-CoA = S-hexadecanoyl-L-cysteinyl-[protein] + CoA</text>
        <dbReference type="Rhea" id="RHEA:36683"/>
        <dbReference type="Rhea" id="RHEA-COMP:10131"/>
        <dbReference type="Rhea" id="RHEA-COMP:11032"/>
        <dbReference type="ChEBI" id="CHEBI:29950"/>
        <dbReference type="ChEBI" id="CHEBI:57287"/>
        <dbReference type="ChEBI" id="CHEBI:57379"/>
        <dbReference type="ChEBI" id="CHEBI:74151"/>
        <dbReference type="EC" id="2.3.1.225"/>
    </reaction>
</comment>
<dbReference type="GO" id="GO:0016020">
    <property type="term" value="C:membrane"/>
    <property type="evidence" value="ECO:0007669"/>
    <property type="project" value="UniProtKB-SubCell"/>
</dbReference>
<dbReference type="RefSeq" id="XP_001032832.2">
    <property type="nucleotide sequence ID" value="XM_001032832.2"/>
</dbReference>
<dbReference type="STRING" id="312017.I7LZZ0"/>
<feature type="region of interest" description="Disordered" evidence="8">
    <location>
        <begin position="373"/>
        <end position="403"/>
    </location>
</feature>
<organism evidence="10 11">
    <name type="scientific">Tetrahymena thermophila (strain SB210)</name>
    <dbReference type="NCBI Taxonomy" id="312017"/>
    <lineage>
        <taxon>Eukaryota</taxon>
        <taxon>Sar</taxon>
        <taxon>Alveolata</taxon>
        <taxon>Ciliophora</taxon>
        <taxon>Intramacronucleata</taxon>
        <taxon>Oligohymenophorea</taxon>
        <taxon>Hymenostomatida</taxon>
        <taxon>Tetrahymenina</taxon>
        <taxon>Tetrahymenidae</taxon>
        <taxon>Tetrahymena</taxon>
    </lineage>
</organism>
<feature type="region of interest" description="Disordered" evidence="8">
    <location>
        <begin position="450"/>
        <end position="486"/>
    </location>
</feature>
<sequence length="778" mass="90585">MEDQRQVGLIKINGFSNGLHPLQIFAYLVYISALIVFAICVFPFFNTQLQIISGVLYYISLGIMALLAIVCSYSDPTDPIIRKEKLARKNNLEYDTIEYEYYCSTCISHVQDGSKHCRQCDRCVNGFDHHCKWLNNCIGKENYRIFYYLIGFVFINSVIYCVFLSYSLANIYGSEYNYNFSGHSYTSYVVMKIFVWIYLIFIAFFGLLDINLFLFHTWLSMNHLTTYEYIINSRAAKQEKIPYGICSGIKEFQSFQEQQNQNNIQNDNTYTKPKRKDTIQEMDNQLIAKICCCLKKKKKKINSIIPIDFAEQNLDQIKQSNQREQNEEEDEQDNQNNLNPFSQNIIEGLIEKSICNSADVQEEDLRTEIGRQEHNNQQVPQHQSNKKFSNKTIKSKNKKGQTNQIINKSNTQEIQMQNINCFQELNPFSQVQNKNQQTNQQSSQFYKQDLGSGATITGHPLVNNLDNSPKSQSHKQSDFGLSKNLDFNTQKLNQTDFMQEKNRKKRSMDLFLQPNSVQLKPDQNNHFNLQNLQQIEQEIYLNSQSFRDNNEHQNLESKSNRLFNNKNFIGQGDIAPNSKKQTNILSNKSTKFQDVFEDNKDQKLKADKSKMQSNGNKRSFQKENLSKNSTIKATFSHRNTNEFSDTNSDKAKESSMLKMKDNHYGALSPNNFDQSKELVIKDINKHDEDKARTQNSLKNGTSNHLDQFEIGNVIYNYQDNIQEKPFTINAFLTSIKTGEQTPQENQEKLEFINYKNNNQADQSFNKNDEITQQRQYDL</sequence>
<dbReference type="InParanoid" id="I7LZZ0"/>
<evidence type="ECO:0000256" key="2">
    <source>
        <dbReference type="ARBA" id="ARBA00022679"/>
    </source>
</evidence>
<evidence type="ECO:0000256" key="6">
    <source>
        <dbReference type="ARBA" id="ARBA00023315"/>
    </source>
</evidence>
<feature type="region of interest" description="Disordered" evidence="8">
    <location>
        <begin position="757"/>
        <end position="778"/>
    </location>
</feature>
<dbReference type="EC" id="2.3.1.225" evidence="7"/>
<evidence type="ECO:0000256" key="1">
    <source>
        <dbReference type="ARBA" id="ARBA00004141"/>
    </source>
</evidence>
<evidence type="ECO:0000256" key="5">
    <source>
        <dbReference type="ARBA" id="ARBA00023136"/>
    </source>
</evidence>
<evidence type="ECO:0000259" key="9">
    <source>
        <dbReference type="Pfam" id="PF01529"/>
    </source>
</evidence>
<keyword evidence="3 7" id="KW-0812">Transmembrane</keyword>
<feature type="transmembrane region" description="Helical" evidence="7">
    <location>
        <begin position="193"/>
        <end position="215"/>
    </location>
</feature>
<feature type="region of interest" description="Disordered" evidence="8">
    <location>
        <begin position="319"/>
        <end position="340"/>
    </location>
</feature>
<evidence type="ECO:0000313" key="11">
    <source>
        <dbReference type="Proteomes" id="UP000009168"/>
    </source>
</evidence>
<dbReference type="Pfam" id="PF01529">
    <property type="entry name" value="DHHC"/>
    <property type="match status" value="1"/>
</dbReference>
<comment type="similarity">
    <text evidence="7">Belongs to the DHHC palmitoyltransferase family.</text>
</comment>
<protein>
    <recommendedName>
        <fullName evidence="7">Palmitoyltransferase</fullName>
        <ecNumber evidence="7">2.3.1.225</ecNumber>
    </recommendedName>
</protein>
<comment type="subcellular location">
    <subcellularLocation>
        <location evidence="1">Membrane</location>
        <topology evidence="1">Multi-pass membrane protein</topology>
    </subcellularLocation>
</comment>
<keyword evidence="5 7" id="KW-0472">Membrane</keyword>
<dbReference type="AlphaFoldDB" id="I7LZZ0"/>
<keyword evidence="4 7" id="KW-1133">Transmembrane helix</keyword>
<dbReference type="Proteomes" id="UP000009168">
    <property type="component" value="Unassembled WGS sequence"/>
</dbReference>
<feature type="region of interest" description="Disordered" evidence="8">
    <location>
        <begin position="604"/>
        <end position="628"/>
    </location>
</feature>
<dbReference type="GO" id="GO:0005783">
    <property type="term" value="C:endoplasmic reticulum"/>
    <property type="evidence" value="ECO:0007669"/>
    <property type="project" value="TreeGrafter"/>
</dbReference>
<evidence type="ECO:0000256" key="7">
    <source>
        <dbReference type="RuleBase" id="RU079119"/>
    </source>
</evidence>
<name>I7LZZ0_TETTS</name>
<evidence type="ECO:0000256" key="4">
    <source>
        <dbReference type="ARBA" id="ARBA00022989"/>
    </source>
</evidence>
<reference evidence="11" key="1">
    <citation type="journal article" date="2006" name="PLoS Biol.">
        <title>Macronuclear genome sequence of the ciliate Tetrahymena thermophila, a model eukaryote.</title>
        <authorList>
            <person name="Eisen J.A."/>
            <person name="Coyne R.S."/>
            <person name="Wu M."/>
            <person name="Wu D."/>
            <person name="Thiagarajan M."/>
            <person name="Wortman J.R."/>
            <person name="Badger J.H."/>
            <person name="Ren Q."/>
            <person name="Amedeo P."/>
            <person name="Jones K.M."/>
            <person name="Tallon L.J."/>
            <person name="Delcher A.L."/>
            <person name="Salzberg S.L."/>
            <person name="Silva J.C."/>
            <person name="Haas B.J."/>
            <person name="Majoros W.H."/>
            <person name="Farzad M."/>
            <person name="Carlton J.M."/>
            <person name="Smith R.K. Jr."/>
            <person name="Garg J."/>
            <person name="Pearlman R.E."/>
            <person name="Karrer K.M."/>
            <person name="Sun L."/>
            <person name="Manning G."/>
            <person name="Elde N.C."/>
            <person name="Turkewitz A.P."/>
            <person name="Asai D.J."/>
            <person name="Wilkes D.E."/>
            <person name="Wang Y."/>
            <person name="Cai H."/>
            <person name="Collins K."/>
            <person name="Stewart B.A."/>
            <person name="Lee S.R."/>
            <person name="Wilamowska K."/>
            <person name="Weinberg Z."/>
            <person name="Ruzzo W.L."/>
            <person name="Wloga D."/>
            <person name="Gaertig J."/>
            <person name="Frankel J."/>
            <person name="Tsao C.-C."/>
            <person name="Gorovsky M.A."/>
            <person name="Keeling P.J."/>
            <person name="Waller R.F."/>
            <person name="Patron N.J."/>
            <person name="Cherry J.M."/>
            <person name="Stover N.A."/>
            <person name="Krieger C.J."/>
            <person name="del Toro C."/>
            <person name="Ryder H.F."/>
            <person name="Williamson S.C."/>
            <person name="Barbeau R.A."/>
            <person name="Hamilton E.P."/>
            <person name="Orias E."/>
        </authorList>
    </citation>
    <scope>NUCLEOTIDE SEQUENCE [LARGE SCALE GENOMIC DNA]</scope>
    <source>
        <strain evidence="11">SB210</strain>
    </source>
</reference>
<accession>I7LZZ0</accession>
<keyword evidence="6 7" id="KW-0012">Acyltransferase</keyword>
<feature type="compositionally biased region" description="Basic and acidic residues" evidence="8">
    <location>
        <begin position="766"/>
        <end position="778"/>
    </location>
</feature>
<proteinExistence type="inferred from homology"/>
<keyword evidence="2 7" id="KW-0808">Transferase</keyword>
<evidence type="ECO:0000313" key="10">
    <source>
        <dbReference type="EMBL" id="EAR85169.2"/>
    </source>
</evidence>
<feature type="domain" description="Palmitoyltransferase DHHC" evidence="9">
    <location>
        <begin position="99"/>
        <end position="231"/>
    </location>
</feature>
<dbReference type="PANTHER" id="PTHR22883:SF306">
    <property type="entry name" value="PROTEIN S-ACYLTRANSFERASE 18"/>
    <property type="match status" value="1"/>
</dbReference>
<dbReference type="GO" id="GO:0005794">
    <property type="term" value="C:Golgi apparatus"/>
    <property type="evidence" value="ECO:0007669"/>
    <property type="project" value="TreeGrafter"/>
</dbReference>
<comment type="domain">
    <text evidence="7">The DHHC domain is required for palmitoyltransferase activity.</text>
</comment>
<evidence type="ECO:0000256" key="8">
    <source>
        <dbReference type="SAM" id="MobiDB-lite"/>
    </source>
</evidence>
<dbReference type="PROSITE" id="PS50216">
    <property type="entry name" value="DHHC"/>
    <property type="match status" value="1"/>
</dbReference>
<evidence type="ECO:0000256" key="3">
    <source>
        <dbReference type="ARBA" id="ARBA00022692"/>
    </source>
</evidence>
<feature type="transmembrane region" description="Helical" evidence="7">
    <location>
        <begin position="145"/>
        <end position="173"/>
    </location>
</feature>
<dbReference type="GeneID" id="7831129"/>
<feature type="transmembrane region" description="Helical" evidence="7">
    <location>
        <begin position="24"/>
        <end position="45"/>
    </location>
</feature>